<dbReference type="KEGG" id="pto:PTO0733"/>
<evidence type="ECO:0000256" key="6">
    <source>
        <dbReference type="ARBA" id="ARBA00023136"/>
    </source>
</evidence>
<comment type="subcellular location">
    <subcellularLocation>
        <location evidence="1">Cell membrane</location>
        <topology evidence="1">Multi-pass membrane protein</topology>
    </subcellularLocation>
</comment>
<dbReference type="Proteomes" id="UP000000438">
    <property type="component" value="Chromosome"/>
</dbReference>
<keyword evidence="6 7" id="KW-0472">Membrane</keyword>
<evidence type="ECO:0000313" key="9">
    <source>
        <dbReference type="EMBL" id="AAT43318.1"/>
    </source>
</evidence>
<dbReference type="OrthoDB" id="117970at2157"/>
<reference evidence="9 10" key="1">
    <citation type="journal article" date="2004" name="Proc. Natl. Acad. Sci. U.S.A.">
        <title>Genome sequence of Picrophilus torridus and its implications for life around pH 0.</title>
        <authorList>
            <person name="Futterer O."/>
            <person name="Angelov A."/>
            <person name="Liesegang H."/>
            <person name="Gottschalk G."/>
            <person name="Schleper C."/>
            <person name="Schepers B."/>
            <person name="Dock C."/>
            <person name="Antranikian G."/>
            <person name="Liebl W."/>
        </authorList>
    </citation>
    <scope>NUCLEOTIDE SEQUENCE [LARGE SCALE GENOMIC DNA]</scope>
    <source>
        <strain evidence="10">ATCC 700027 / DSM 9790 / JCM 10055 / NBRC 100828</strain>
    </source>
</reference>
<evidence type="ECO:0000256" key="3">
    <source>
        <dbReference type="ARBA" id="ARBA00022475"/>
    </source>
</evidence>
<feature type="transmembrane region" description="Helical" evidence="7">
    <location>
        <begin position="43"/>
        <end position="62"/>
    </location>
</feature>
<protein>
    <submittedName>
        <fullName evidence="9">Resistance protein</fullName>
    </submittedName>
</protein>
<dbReference type="EMBL" id="AE017261">
    <property type="protein sequence ID" value="AAT43318.1"/>
    <property type="molecule type" value="Genomic_DNA"/>
</dbReference>
<evidence type="ECO:0000256" key="1">
    <source>
        <dbReference type="ARBA" id="ARBA00004651"/>
    </source>
</evidence>
<feature type="transmembrane region" description="Helical" evidence="7">
    <location>
        <begin position="191"/>
        <end position="208"/>
    </location>
</feature>
<dbReference type="PROSITE" id="PS50850">
    <property type="entry name" value="MFS"/>
    <property type="match status" value="1"/>
</dbReference>
<accession>Q6L134</accession>
<sequence length="440" mass="48991">MKNKYKVLFVTTLSTVMAAIDSTIIYLALPFIGRDLHGSISELTWLLVSYIISSTIILIPGIKITARIGRRLSYIYGFLLFSLSSLGITVSPYIILSIILRFIEGLGAGILSITDIPVILDAFDDNKSTAIGINSISWGIGTIAGPLIGGYLSSIDWRLIFLINVPIGIIAIPFAYRYIPSVRSMENPDSYSIIAAAMMIPLIVGITFINKYFIISGIILIIPALIIYRRHPFISRKLLNLRIFLLGLSIFFEAFAFFAVIYILSLYFEADLGYNPIYASLLIIWYPVSSLIFNPVGGYISDYIKKPYLIMGIGALAESLPIIFIGRFMFYIPEMLFISGAGGSIYWPPSTTALADSYSDARTDASSLLFIIRNTSLLLSISLIPLFIFFYSGIDISLGDLFILNERLNIYNSVSYFLIFIGVVNMLSIIPLIILRKQNF</sequence>
<dbReference type="InterPro" id="IPR036259">
    <property type="entry name" value="MFS_trans_sf"/>
</dbReference>
<gene>
    <name evidence="9" type="ordered locus">PTO0733</name>
</gene>
<dbReference type="eggNOG" id="arCOG00144">
    <property type="taxonomic scope" value="Archaea"/>
</dbReference>
<dbReference type="InterPro" id="IPR020846">
    <property type="entry name" value="MFS_dom"/>
</dbReference>
<keyword evidence="2" id="KW-0813">Transport</keyword>
<feature type="domain" description="Major facilitator superfamily (MFS) profile" evidence="8">
    <location>
        <begin position="7"/>
        <end position="440"/>
    </location>
</feature>
<feature type="transmembrane region" description="Helical" evidence="7">
    <location>
        <begin position="376"/>
        <end position="394"/>
    </location>
</feature>
<dbReference type="Pfam" id="PF07690">
    <property type="entry name" value="MFS_1"/>
    <property type="match status" value="2"/>
</dbReference>
<dbReference type="GeneID" id="2845176"/>
<feature type="transmembrane region" description="Helical" evidence="7">
    <location>
        <begin position="308"/>
        <end position="330"/>
    </location>
</feature>
<feature type="transmembrane region" description="Helical" evidence="7">
    <location>
        <begin position="7"/>
        <end position="31"/>
    </location>
</feature>
<dbReference type="Gene3D" id="1.20.1720.10">
    <property type="entry name" value="Multidrug resistance protein D"/>
    <property type="match status" value="1"/>
</dbReference>
<feature type="transmembrane region" description="Helical" evidence="7">
    <location>
        <begin position="159"/>
        <end position="179"/>
    </location>
</feature>
<feature type="transmembrane region" description="Helical" evidence="7">
    <location>
        <begin position="414"/>
        <end position="435"/>
    </location>
</feature>
<name>Q6L134_PICTO</name>
<evidence type="ECO:0000256" key="5">
    <source>
        <dbReference type="ARBA" id="ARBA00022989"/>
    </source>
</evidence>
<evidence type="ECO:0000256" key="7">
    <source>
        <dbReference type="SAM" id="Phobius"/>
    </source>
</evidence>
<dbReference type="CDD" id="cd17321">
    <property type="entry name" value="MFS_MMR_MDR_like"/>
    <property type="match status" value="1"/>
</dbReference>
<feature type="transmembrane region" description="Helical" evidence="7">
    <location>
        <begin position="243"/>
        <end position="265"/>
    </location>
</feature>
<organism evidence="9 10">
    <name type="scientific">Picrophilus torridus (strain ATCC 700027 / DSM 9790 / JCM 10055 / NBRC 100828 / KAW 2/3)</name>
    <dbReference type="NCBI Taxonomy" id="1122961"/>
    <lineage>
        <taxon>Archaea</taxon>
        <taxon>Methanobacteriati</taxon>
        <taxon>Thermoplasmatota</taxon>
        <taxon>Thermoplasmata</taxon>
        <taxon>Thermoplasmatales</taxon>
        <taxon>Picrophilaceae</taxon>
        <taxon>Picrophilus</taxon>
    </lineage>
</organism>
<dbReference type="AlphaFoldDB" id="Q6L134"/>
<dbReference type="GO" id="GO:0005886">
    <property type="term" value="C:plasma membrane"/>
    <property type="evidence" value="ECO:0007669"/>
    <property type="project" value="UniProtKB-SubCell"/>
</dbReference>
<evidence type="ECO:0000256" key="2">
    <source>
        <dbReference type="ARBA" id="ARBA00022448"/>
    </source>
</evidence>
<feature type="transmembrane region" description="Helical" evidence="7">
    <location>
        <begin position="135"/>
        <end position="153"/>
    </location>
</feature>
<feature type="transmembrane region" description="Helical" evidence="7">
    <location>
        <begin position="277"/>
        <end position="296"/>
    </location>
</feature>
<dbReference type="InParanoid" id="Q6L134"/>
<dbReference type="STRING" id="263820.PTO0733"/>
<proteinExistence type="predicted"/>
<dbReference type="InterPro" id="IPR011701">
    <property type="entry name" value="MFS"/>
</dbReference>
<dbReference type="PaxDb" id="263820-PTO0733"/>
<evidence type="ECO:0000256" key="4">
    <source>
        <dbReference type="ARBA" id="ARBA00022692"/>
    </source>
</evidence>
<dbReference type="PANTHER" id="PTHR42718">
    <property type="entry name" value="MAJOR FACILITATOR SUPERFAMILY MULTIDRUG TRANSPORTER MFSC"/>
    <property type="match status" value="1"/>
</dbReference>
<dbReference type="PANTHER" id="PTHR42718:SF46">
    <property type="entry name" value="BLR6921 PROTEIN"/>
    <property type="match status" value="1"/>
</dbReference>
<feature type="transmembrane region" description="Helical" evidence="7">
    <location>
        <begin position="74"/>
        <end position="100"/>
    </location>
</feature>
<dbReference type="SUPFAM" id="SSF103473">
    <property type="entry name" value="MFS general substrate transporter"/>
    <property type="match status" value="1"/>
</dbReference>
<evidence type="ECO:0000259" key="8">
    <source>
        <dbReference type="PROSITE" id="PS50850"/>
    </source>
</evidence>
<dbReference type="RefSeq" id="WP_011177534.1">
    <property type="nucleotide sequence ID" value="NC_005877.1"/>
</dbReference>
<keyword evidence="4 7" id="KW-0812">Transmembrane</keyword>
<evidence type="ECO:0000313" key="10">
    <source>
        <dbReference type="Proteomes" id="UP000000438"/>
    </source>
</evidence>
<dbReference type="Gene3D" id="1.20.1250.20">
    <property type="entry name" value="MFS general substrate transporter like domains"/>
    <property type="match status" value="1"/>
</dbReference>
<dbReference type="GO" id="GO:0022857">
    <property type="term" value="F:transmembrane transporter activity"/>
    <property type="evidence" value="ECO:0007669"/>
    <property type="project" value="InterPro"/>
</dbReference>
<keyword evidence="3" id="KW-1003">Cell membrane</keyword>
<dbReference type="HOGENOM" id="CLU_000960_28_3_2"/>
<keyword evidence="5 7" id="KW-1133">Transmembrane helix</keyword>